<dbReference type="GeneID" id="114576122"/>
<evidence type="ECO:0000313" key="3">
    <source>
        <dbReference type="EnsemblMetazoa" id="XP_028518030.1"/>
    </source>
</evidence>
<feature type="domain" description="F5/8 type C" evidence="2">
    <location>
        <begin position="186"/>
        <end position="336"/>
    </location>
</feature>
<dbReference type="InterPro" id="IPR008979">
    <property type="entry name" value="Galactose-bd-like_sf"/>
</dbReference>
<dbReference type="CDD" id="cd00057">
    <property type="entry name" value="FA58C"/>
    <property type="match status" value="2"/>
</dbReference>
<dbReference type="PANTHER" id="PTHR24543">
    <property type="entry name" value="MULTICOPPER OXIDASE-RELATED"/>
    <property type="match status" value="1"/>
</dbReference>
<dbReference type="AlphaFoldDB" id="A0A913YRA2"/>
<feature type="chain" id="PRO_5037663816" description="F5/8 type C domain-containing protein" evidence="1">
    <location>
        <begin position="27"/>
        <end position="343"/>
    </location>
</feature>
<dbReference type="SUPFAM" id="SSF49785">
    <property type="entry name" value="Galactose-binding domain-like"/>
    <property type="match status" value="2"/>
</dbReference>
<reference evidence="3" key="1">
    <citation type="submission" date="2022-11" db="UniProtKB">
        <authorList>
            <consortium name="EnsemblMetazoa"/>
        </authorList>
    </citation>
    <scope>IDENTIFICATION</scope>
</reference>
<dbReference type="Gene3D" id="2.60.120.260">
    <property type="entry name" value="Galactose-binding domain-like"/>
    <property type="match status" value="2"/>
</dbReference>
<keyword evidence="4" id="KW-1185">Reference proteome</keyword>
<feature type="domain" description="F5/8 type C" evidence="2">
    <location>
        <begin position="30"/>
        <end position="178"/>
    </location>
</feature>
<dbReference type="FunFam" id="2.60.120.260:FF:000016">
    <property type="entry name" value="Contactin-associated protein-like 4 isoform 1"/>
    <property type="match status" value="1"/>
</dbReference>
<evidence type="ECO:0000313" key="4">
    <source>
        <dbReference type="Proteomes" id="UP000887567"/>
    </source>
</evidence>
<dbReference type="SMART" id="SM00231">
    <property type="entry name" value="FA58C"/>
    <property type="match status" value="2"/>
</dbReference>
<proteinExistence type="predicted"/>
<dbReference type="InterPro" id="IPR000421">
    <property type="entry name" value="FA58C"/>
</dbReference>
<dbReference type="KEGG" id="epa:114576122"/>
<dbReference type="PANTHER" id="PTHR24543:SF291">
    <property type="entry name" value="SMOKE ALARM, ISOFORM D"/>
    <property type="match status" value="1"/>
</dbReference>
<evidence type="ECO:0000259" key="2">
    <source>
        <dbReference type="PROSITE" id="PS50022"/>
    </source>
</evidence>
<dbReference type="OMA" id="YQMDNTT"/>
<sequence length="343" mass="38291">MEDDNSKQRWYFRVIFFFLLLHQSTGFQDCPSEVVGLADPNIIPDSSFTASTELNNEYGAAKARFNSNRCWEPNGNNKADDYLQIDLRKLFVICAVATKGNGKSVAEWTEEYNISTSLDGKTWTWYPNNDNAKTFTGNINRYSAATRILDTPVKAKLIRFTPTKWNNYKALRVELYGVTLSEVFSCKSFTIGVASVAKIPDNQMTSSTNFNTSTPAYNGRLGYTAGSSWCSATSDSSPHLQVDLSKSYIICGVASQGDHKSMQWVQNYQMQTSADGTSFSDYYKENNIIKVFPGNTDSNIIVQNPLFDGAVGQYVRILPKSTFGSTTCMRTELYGVQQDTGMN</sequence>
<protein>
    <recommendedName>
        <fullName evidence="2">F5/8 type C domain-containing protein</fullName>
    </recommendedName>
</protein>
<accession>A0A913YRA2</accession>
<name>A0A913YRA2_EXADI</name>
<feature type="signal peptide" evidence="1">
    <location>
        <begin position="1"/>
        <end position="26"/>
    </location>
</feature>
<keyword evidence="1" id="KW-0732">Signal</keyword>
<dbReference type="Proteomes" id="UP000887567">
    <property type="component" value="Unplaced"/>
</dbReference>
<dbReference type="OrthoDB" id="5983296at2759"/>
<dbReference type="RefSeq" id="XP_028518030.1">
    <property type="nucleotide sequence ID" value="XM_028662229.1"/>
</dbReference>
<dbReference type="PROSITE" id="PS50022">
    <property type="entry name" value="FA58C_3"/>
    <property type="match status" value="2"/>
</dbReference>
<dbReference type="EnsemblMetazoa" id="XM_028662229.1">
    <property type="protein sequence ID" value="XP_028518030.1"/>
    <property type="gene ID" value="LOC114576122"/>
</dbReference>
<dbReference type="Pfam" id="PF00754">
    <property type="entry name" value="F5_F8_type_C"/>
    <property type="match status" value="2"/>
</dbReference>
<evidence type="ECO:0000256" key="1">
    <source>
        <dbReference type="SAM" id="SignalP"/>
    </source>
</evidence>
<organism evidence="3 4">
    <name type="scientific">Exaiptasia diaphana</name>
    <name type="common">Tropical sea anemone</name>
    <name type="synonym">Aiptasia pulchella</name>
    <dbReference type="NCBI Taxonomy" id="2652724"/>
    <lineage>
        <taxon>Eukaryota</taxon>
        <taxon>Metazoa</taxon>
        <taxon>Cnidaria</taxon>
        <taxon>Anthozoa</taxon>
        <taxon>Hexacorallia</taxon>
        <taxon>Actiniaria</taxon>
        <taxon>Aiptasiidae</taxon>
        <taxon>Exaiptasia</taxon>
    </lineage>
</organism>